<dbReference type="Pfam" id="PF00632">
    <property type="entry name" value="HECT"/>
    <property type="match status" value="1"/>
</dbReference>
<evidence type="ECO:0000256" key="3">
    <source>
        <dbReference type="ARBA" id="ARBA00022679"/>
    </source>
</evidence>
<keyword evidence="3" id="KW-0808">Transferase</keyword>
<keyword evidence="9" id="KW-0436">Ligase</keyword>
<feature type="active site" description="Glycyl thioester intermediate" evidence="5">
    <location>
        <position position="1053"/>
    </location>
</feature>
<dbReference type="PROSITE" id="PS50237">
    <property type="entry name" value="HECT"/>
    <property type="match status" value="1"/>
</dbReference>
<evidence type="ECO:0000256" key="6">
    <source>
        <dbReference type="SAM" id="MobiDB-lite"/>
    </source>
</evidence>
<dbReference type="EC" id="2.3.2.26" evidence="2"/>
<dbReference type="InterPro" id="IPR000569">
    <property type="entry name" value="HECT_dom"/>
</dbReference>
<evidence type="ECO:0000256" key="5">
    <source>
        <dbReference type="PROSITE-ProRule" id="PRU00104"/>
    </source>
</evidence>
<dbReference type="PANTHER" id="PTHR45700">
    <property type="entry name" value="UBIQUITIN-PROTEIN LIGASE E3C"/>
    <property type="match status" value="1"/>
</dbReference>
<dbReference type="SUPFAM" id="SSF56204">
    <property type="entry name" value="Hect, E3 ligase catalytic domain"/>
    <property type="match status" value="1"/>
</dbReference>
<feature type="compositionally biased region" description="Low complexity" evidence="6">
    <location>
        <begin position="301"/>
        <end position="315"/>
    </location>
</feature>
<evidence type="ECO:0000313" key="9">
    <source>
        <dbReference type="RefSeq" id="XP_005090108.1"/>
    </source>
</evidence>
<dbReference type="SMART" id="SM00119">
    <property type="entry name" value="HECTc"/>
    <property type="match status" value="1"/>
</dbReference>
<sequence>MYSFNGDFRQKPIQSLRGASKNEQKETLLRRAQEERLKREDARRRVASATKIQSYYRGFYNRKILRAQLRSEFDRRTQSDKTLTDPLNLQWCISKLCLFFNEHLDGQRLITTCQVVIKQREEYLASLRSDMSCLLTQMRSLLRVIVQYLNSIADTNAPIAIPMRMLEIFLAPATYNVFSGNDKVADQKIASNLLQTLINRGYFGCLRKLLNFRVPASLEKTSVPPTPVAESIFDLIMSPVSFAVASSDKYFRQDVLLKVTKTFLCERYSDQIALFLLPAMAYGKYPFPFVELIQTLIQGTTPAGSSAGSPPQASAELGGSVSDGDSPWLLASVLMLANKELDNLDVKTCALYLRLLQRLLLQLPPAKNSFLSGSKDTSDSEDDLEEDMDIGMTSLANLHMECLRMLDSEAHLKCIFGCLMSLPASDYIESLASLSHCLLAHQKMALHKVRLLYVLAFNSHFMRGLWDACMRVSIPTVTRSSTSLLNMLSKGVPMSQENIQRIVPLLSTFCCLFNHSLLTIHDADFYGETETSLSSMPFTLDEVVPMCRALRDCCLGIIELAHPDSRVAMSDDYIQALQKTGVLNKSNKDEEVVEQTRLWAYLFKVISTLVRQLHSRDSRRPFCPYGHWLAPNVNIRTDRPSQIYSAQNAIFVRRDFGTLSSLTKANTDTDAPPLANRDVRNLVILTELPFVVPFLERVKILQNLIVVDKQDNQGELTNFGIGPSIVISIRRNFIYEDAFEKLSPENEPNLKKKMRVSLLNAAGLDEAGIDGGGIFREFLSELLKTGFDPNRGFFKYTADRLLYPNPDSGKLVENFSSHFYFLGRMLGKALMENLLVEIPFASFFLSKILSPSNISLDIHHLQSMDPLMYKNLLYLKHYEGDVADLGLDFTVVNSEFGETKVDELKPGGRNIPVTDANKIEYVHLMADYRINKQIRPHCNAFRRGLNDVIQLEWLQMFNSGELQVLISGAAVPIDLEDLRQNTKYSGEFTDTHPVIETFWAVVSEFTDQQKRQLLKFVTSCSRPPLLGFRDLFPAFCIHSAGSEVDRLPTASTCMNLLKLPAFRDAKTMRSKMLYALESGAGFELS</sequence>
<dbReference type="CDD" id="cd23767">
    <property type="entry name" value="IQCD"/>
    <property type="match status" value="1"/>
</dbReference>
<reference evidence="9" key="1">
    <citation type="submission" date="2025-08" db="UniProtKB">
        <authorList>
            <consortium name="RefSeq"/>
        </authorList>
    </citation>
    <scope>IDENTIFICATION</scope>
</reference>
<dbReference type="Gene3D" id="3.30.2160.10">
    <property type="entry name" value="Hect, E3 ligase catalytic domain"/>
    <property type="match status" value="1"/>
</dbReference>
<dbReference type="Gene3D" id="3.90.1750.10">
    <property type="entry name" value="Hect, E3 ligase catalytic domains"/>
    <property type="match status" value="1"/>
</dbReference>
<dbReference type="PROSITE" id="PS50096">
    <property type="entry name" value="IQ"/>
    <property type="match status" value="1"/>
</dbReference>
<dbReference type="PANTHER" id="PTHR45700:SF2">
    <property type="entry name" value="UBIQUITIN-PROTEIN LIGASE E3C"/>
    <property type="match status" value="1"/>
</dbReference>
<name>A0ABM0JBV9_APLCA</name>
<dbReference type="CDD" id="cd00078">
    <property type="entry name" value="HECTc"/>
    <property type="match status" value="1"/>
</dbReference>
<evidence type="ECO:0000313" key="8">
    <source>
        <dbReference type="Proteomes" id="UP000694888"/>
    </source>
</evidence>
<keyword evidence="8" id="KW-1185">Reference proteome</keyword>
<dbReference type="GeneID" id="101845738"/>
<dbReference type="InterPro" id="IPR044611">
    <property type="entry name" value="E3A/B/C-like"/>
</dbReference>
<evidence type="ECO:0000259" key="7">
    <source>
        <dbReference type="PROSITE" id="PS50237"/>
    </source>
</evidence>
<dbReference type="RefSeq" id="XP_005090108.1">
    <property type="nucleotide sequence ID" value="XM_005090051.3"/>
</dbReference>
<comment type="catalytic activity">
    <reaction evidence="1">
        <text>S-ubiquitinyl-[E2 ubiquitin-conjugating enzyme]-L-cysteine + [acceptor protein]-L-lysine = [E2 ubiquitin-conjugating enzyme]-L-cysteine + N(6)-ubiquitinyl-[acceptor protein]-L-lysine.</text>
        <dbReference type="EC" id="2.3.2.26"/>
    </reaction>
</comment>
<evidence type="ECO:0000256" key="1">
    <source>
        <dbReference type="ARBA" id="ARBA00000885"/>
    </source>
</evidence>
<feature type="region of interest" description="Disordered" evidence="6">
    <location>
        <begin position="301"/>
        <end position="320"/>
    </location>
</feature>
<feature type="domain" description="HECT" evidence="7">
    <location>
        <begin position="746"/>
        <end position="1085"/>
    </location>
</feature>
<proteinExistence type="predicted"/>
<accession>A0ABM0JBV9</accession>
<dbReference type="InterPro" id="IPR035983">
    <property type="entry name" value="Hect_E3_ubiquitin_ligase"/>
</dbReference>
<organism evidence="8 9">
    <name type="scientific">Aplysia californica</name>
    <name type="common">California sea hare</name>
    <dbReference type="NCBI Taxonomy" id="6500"/>
    <lineage>
        <taxon>Eukaryota</taxon>
        <taxon>Metazoa</taxon>
        <taxon>Spiralia</taxon>
        <taxon>Lophotrochozoa</taxon>
        <taxon>Mollusca</taxon>
        <taxon>Gastropoda</taxon>
        <taxon>Heterobranchia</taxon>
        <taxon>Euthyneura</taxon>
        <taxon>Tectipleura</taxon>
        <taxon>Aplysiida</taxon>
        <taxon>Aplysioidea</taxon>
        <taxon>Aplysiidae</taxon>
        <taxon>Aplysia</taxon>
    </lineage>
</organism>
<dbReference type="Proteomes" id="UP000694888">
    <property type="component" value="Unplaced"/>
</dbReference>
<protein>
    <recommendedName>
        <fullName evidence="2">HECT-type E3 ubiquitin transferase</fullName>
        <ecNumber evidence="2">2.3.2.26</ecNumber>
    </recommendedName>
</protein>
<evidence type="ECO:0000256" key="2">
    <source>
        <dbReference type="ARBA" id="ARBA00012485"/>
    </source>
</evidence>
<evidence type="ECO:0000256" key="4">
    <source>
        <dbReference type="ARBA" id="ARBA00022786"/>
    </source>
</evidence>
<dbReference type="GO" id="GO:0016874">
    <property type="term" value="F:ligase activity"/>
    <property type="evidence" value="ECO:0007669"/>
    <property type="project" value="UniProtKB-KW"/>
</dbReference>
<keyword evidence="4 5" id="KW-0833">Ubl conjugation pathway</keyword>
<gene>
    <name evidence="9" type="primary">LOC101845738</name>
</gene>
<dbReference type="Gene3D" id="3.30.2410.10">
    <property type="entry name" value="Hect, E3 ligase catalytic domain"/>
    <property type="match status" value="1"/>
</dbReference>